<comment type="caution">
    <text evidence="1">The sequence shown here is derived from an EMBL/GenBank/DDBJ whole genome shotgun (WGS) entry which is preliminary data.</text>
</comment>
<gene>
    <name evidence="1" type="ORF">BaRGS_00008857</name>
</gene>
<name>A0ABD0LKG0_9CAEN</name>
<dbReference type="AlphaFoldDB" id="A0ABD0LKG0"/>
<dbReference type="Proteomes" id="UP001519460">
    <property type="component" value="Unassembled WGS sequence"/>
</dbReference>
<sequence length="84" mass="9436">MPIESTGKVIGHMLADWICSVETVFDRSAEVTTTAECMMGLDLARTAQSPRGHITPLVSSTRSHTFPREFLSKQRARPFERELD</sequence>
<evidence type="ECO:0000313" key="2">
    <source>
        <dbReference type="Proteomes" id="UP001519460"/>
    </source>
</evidence>
<dbReference type="EMBL" id="JACVVK020000040">
    <property type="protein sequence ID" value="KAK7500009.1"/>
    <property type="molecule type" value="Genomic_DNA"/>
</dbReference>
<keyword evidence="2" id="KW-1185">Reference proteome</keyword>
<accession>A0ABD0LKG0</accession>
<protein>
    <submittedName>
        <fullName evidence="1">Uncharacterized protein</fullName>
    </submittedName>
</protein>
<proteinExistence type="predicted"/>
<reference evidence="1 2" key="1">
    <citation type="journal article" date="2023" name="Sci. Data">
        <title>Genome assembly of the Korean intertidal mud-creeper Batillaria attramentaria.</title>
        <authorList>
            <person name="Patra A.K."/>
            <person name="Ho P.T."/>
            <person name="Jun S."/>
            <person name="Lee S.J."/>
            <person name="Kim Y."/>
            <person name="Won Y.J."/>
        </authorList>
    </citation>
    <scope>NUCLEOTIDE SEQUENCE [LARGE SCALE GENOMIC DNA]</scope>
    <source>
        <strain evidence="1">Wonlab-2016</strain>
    </source>
</reference>
<organism evidence="1 2">
    <name type="scientific">Batillaria attramentaria</name>
    <dbReference type="NCBI Taxonomy" id="370345"/>
    <lineage>
        <taxon>Eukaryota</taxon>
        <taxon>Metazoa</taxon>
        <taxon>Spiralia</taxon>
        <taxon>Lophotrochozoa</taxon>
        <taxon>Mollusca</taxon>
        <taxon>Gastropoda</taxon>
        <taxon>Caenogastropoda</taxon>
        <taxon>Sorbeoconcha</taxon>
        <taxon>Cerithioidea</taxon>
        <taxon>Batillariidae</taxon>
        <taxon>Batillaria</taxon>
    </lineage>
</organism>
<evidence type="ECO:0000313" key="1">
    <source>
        <dbReference type="EMBL" id="KAK7500009.1"/>
    </source>
</evidence>